<organism evidence="1 2">
    <name type="scientific">Brevibacillus choshinensis</name>
    <dbReference type="NCBI Taxonomy" id="54911"/>
    <lineage>
        <taxon>Bacteria</taxon>
        <taxon>Bacillati</taxon>
        <taxon>Bacillota</taxon>
        <taxon>Bacilli</taxon>
        <taxon>Bacillales</taxon>
        <taxon>Paenibacillaceae</taxon>
        <taxon>Brevibacillus</taxon>
    </lineage>
</organism>
<dbReference type="CDD" id="cd07812">
    <property type="entry name" value="SRPBCC"/>
    <property type="match status" value="1"/>
</dbReference>
<reference evidence="1 2" key="1">
    <citation type="submission" date="2021-01" db="EMBL/GenBank/DDBJ databases">
        <title>Identification of strong promoters based on the transcriptome of Brevibacillus choshinensis.</title>
        <authorList>
            <person name="Yao D."/>
            <person name="Zhang K."/>
            <person name="Wu J."/>
        </authorList>
    </citation>
    <scope>NUCLEOTIDE SEQUENCE [LARGE SCALE GENOMIC DNA]</scope>
    <source>
        <strain evidence="1 2">HPD31-SP3</strain>
    </source>
</reference>
<evidence type="ECO:0000313" key="1">
    <source>
        <dbReference type="EMBL" id="QRG66963.1"/>
    </source>
</evidence>
<gene>
    <name evidence="1" type="ORF">JNE38_26410</name>
</gene>
<dbReference type="Pfam" id="PF10604">
    <property type="entry name" value="Polyketide_cyc2"/>
    <property type="match status" value="1"/>
</dbReference>
<dbReference type="InterPro" id="IPR019587">
    <property type="entry name" value="Polyketide_cyclase/dehydratase"/>
</dbReference>
<dbReference type="RefSeq" id="WP_203354027.1">
    <property type="nucleotide sequence ID" value="NZ_CP069127.1"/>
</dbReference>
<proteinExistence type="predicted"/>
<sequence length="154" mass="17187">MPQGIHDVDLDLPIQTVWAFVSVMENWIPLVPGYLSHEIINDRKSTWTFTSDIGILKKKINLQVDIVEWQEPSLVKFNLTGINENFAGEGFFKAQALGDMRTRMTGALDITAKGVKAPVINPVLKNHVPEMTAELAEAVATRMRELASTTPTRK</sequence>
<dbReference type="InterPro" id="IPR023393">
    <property type="entry name" value="START-like_dom_sf"/>
</dbReference>
<protein>
    <submittedName>
        <fullName evidence="1">SRPBCC family protein</fullName>
    </submittedName>
</protein>
<accession>A0ABX7FL45</accession>
<dbReference type="Proteomes" id="UP000596248">
    <property type="component" value="Chromosome"/>
</dbReference>
<evidence type="ECO:0000313" key="2">
    <source>
        <dbReference type="Proteomes" id="UP000596248"/>
    </source>
</evidence>
<name>A0ABX7FL45_BRECH</name>
<dbReference type="EMBL" id="CP069127">
    <property type="protein sequence ID" value="QRG66963.1"/>
    <property type="molecule type" value="Genomic_DNA"/>
</dbReference>
<dbReference type="SUPFAM" id="SSF55961">
    <property type="entry name" value="Bet v1-like"/>
    <property type="match status" value="1"/>
</dbReference>
<keyword evidence="2" id="KW-1185">Reference proteome</keyword>
<dbReference type="Gene3D" id="3.30.530.20">
    <property type="match status" value="1"/>
</dbReference>